<gene>
    <name evidence="1" type="ORF">FRZ40_36345</name>
</gene>
<dbReference type="AlphaFoldDB" id="A0A5C6V5G2"/>
<dbReference type="EMBL" id="VOQS01000005">
    <property type="protein sequence ID" value="TXC79801.1"/>
    <property type="molecule type" value="Genomic_DNA"/>
</dbReference>
<proteinExistence type="predicted"/>
<name>A0A5C6V5G2_9BURK</name>
<dbReference type="Proteomes" id="UP000321776">
    <property type="component" value="Unassembled WGS sequence"/>
</dbReference>
<evidence type="ECO:0000313" key="2">
    <source>
        <dbReference type="Proteomes" id="UP000321776"/>
    </source>
</evidence>
<dbReference type="RefSeq" id="WP_147237408.1">
    <property type="nucleotide sequence ID" value="NZ_VOQS01000005.1"/>
</dbReference>
<evidence type="ECO:0000313" key="1">
    <source>
        <dbReference type="EMBL" id="TXC79801.1"/>
    </source>
</evidence>
<reference evidence="1 2" key="1">
    <citation type="journal article" date="2018" name="Int. J. Syst. Evol. Microbiol.">
        <title>Paraburkholderia azotifigens sp. nov., a nitrogen-fixing bacterium isolated from paddy soil.</title>
        <authorList>
            <person name="Choi G.M."/>
            <person name="Im W.T."/>
        </authorList>
    </citation>
    <scope>NUCLEOTIDE SEQUENCE [LARGE SCALE GENOMIC DNA]</scope>
    <source>
        <strain evidence="1 2">NF 2-5-3</strain>
    </source>
</reference>
<comment type="caution">
    <text evidence="1">The sequence shown here is derived from an EMBL/GenBank/DDBJ whole genome shotgun (WGS) entry which is preliminary data.</text>
</comment>
<accession>A0A5C6V5G2</accession>
<protein>
    <submittedName>
        <fullName evidence="1">Uncharacterized protein</fullName>
    </submittedName>
</protein>
<organism evidence="1 2">
    <name type="scientific">Paraburkholderia azotifigens</name>
    <dbReference type="NCBI Taxonomy" id="2057004"/>
    <lineage>
        <taxon>Bacteria</taxon>
        <taxon>Pseudomonadati</taxon>
        <taxon>Pseudomonadota</taxon>
        <taxon>Betaproteobacteria</taxon>
        <taxon>Burkholderiales</taxon>
        <taxon>Burkholderiaceae</taxon>
        <taxon>Paraburkholderia</taxon>
    </lineage>
</organism>
<sequence>MSEQARIDFLVERDGLPQAAEWVRRTMHIYRRAVLSRGHFDHSHPYRHRFIVAYLEFKRWLRTGSTARPA</sequence>